<dbReference type="Proteomes" id="UP000265520">
    <property type="component" value="Unassembled WGS sequence"/>
</dbReference>
<organism evidence="1 2">
    <name type="scientific">Trifolium medium</name>
    <dbReference type="NCBI Taxonomy" id="97028"/>
    <lineage>
        <taxon>Eukaryota</taxon>
        <taxon>Viridiplantae</taxon>
        <taxon>Streptophyta</taxon>
        <taxon>Embryophyta</taxon>
        <taxon>Tracheophyta</taxon>
        <taxon>Spermatophyta</taxon>
        <taxon>Magnoliopsida</taxon>
        <taxon>eudicotyledons</taxon>
        <taxon>Gunneridae</taxon>
        <taxon>Pentapetalae</taxon>
        <taxon>rosids</taxon>
        <taxon>fabids</taxon>
        <taxon>Fabales</taxon>
        <taxon>Fabaceae</taxon>
        <taxon>Papilionoideae</taxon>
        <taxon>50 kb inversion clade</taxon>
        <taxon>NPAAA clade</taxon>
        <taxon>Hologalegina</taxon>
        <taxon>IRL clade</taxon>
        <taxon>Trifolieae</taxon>
        <taxon>Trifolium</taxon>
    </lineage>
</organism>
<reference evidence="1 2" key="1">
    <citation type="journal article" date="2018" name="Front. Plant Sci.">
        <title>Red Clover (Trifolium pratense) and Zigzag Clover (T. medium) - A Picture of Genomic Similarities and Differences.</title>
        <authorList>
            <person name="Dluhosova J."/>
            <person name="Istvanek J."/>
            <person name="Nedelnik J."/>
            <person name="Repkova J."/>
        </authorList>
    </citation>
    <scope>NUCLEOTIDE SEQUENCE [LARGE SCALE GENOMIC DNA]</scope>
    <source>
        <strain evidence="2">cv. 10/8</strain>
        <tissue evidence="1">Leaf</tissue>
    </source>
</reference>
<protein>
    <submittedName>
        <fullName evidence="1">Uncharacterized protein</fullName>
    </submittedName>
</protein>
<accession>A0A392P6T1</accession>
<dbReference type="AlphaFoldDB" id="A0A392P6T1"/>
<evidence type="ECO:0000313" key="1">
    <source>
        <dbReference type="EMBL" id="MCI07781.1"/>
    </source>
</evidence>
<proteinExistence type="predicted"/>
<name>A0A392P6T1_9FABA</name>
<evidence type="ECO:0000313" key="2">
    <source>
        <dbReference type="Proteomes" id="UP000265520"/>
    </source>
</evidence>
<feature type="non-terminal residue" evidence="1">
    <location>
        <position position="171"/>
    </location>
</feature>
<dbReference type="EMBL" id="LXQA010066632">
    <property type="protein sequence ID" value="MCI07781.1"/>
    <property type="molecule type" value="Genomic_DNA"/>
</dbReference>
<keyword evidence="2" id="KW-1185">Reference proteome</keyword>
<comment type="caution">
    <text evidence="1">The sequence shown here is derived from an EMBL/GenBank/DDBJ whole genome shotgun (WGS) entry which is preliminary data.</text>
</comment>
<sequence>MKALLKEGLDDLFIVPWMVNDFHEITRDLEKYGNKLSPMQQGFLTQSKMFESFLLSCFPLIKSVGVANQKVRLALSEISSKYCSFSEDLAALEAELGLLVDDETKLDNDIHDAEDKLFALLKKKRINQGDIQHCSFKMSEARKSLRATCNQKNRLIDDLAKVEADVALAAS</sequence>